<dbReference type="InterPro" id="IPR024222">
    <property type="entry name" value="Ten1_fungal"/>
</dbReference>
<dbReference type="GO" id="GO:1990879">
    <property type="term" value="C:CST complex"/>
    <property type="evidence" value="ECO:0007669"/>
    <property type="project" value="InterPro"/>
</dbReference>
<dbReference type="AlphaFoldDB" id="A0AAV9NH68"/>
<sequence length="151" mass="16842">MSSATNPPAPSRFIHVSEIPPLPSGTKVRCLGCVVQYDITTGRLLLEQTFPKTFHSKHQVWVDVNLVLETIDAQVLCPGAWVNVIGYTRNHGSRSDNKNTAEQGSGKGMALQAILIWSAGALRVEDYTSIVEEQRLVQKQFRAHRNTMEKR</sequence>
<evidence type="ECO:0000313" key="2">
    <source>
        <dbReference type="Proteomes" id="UP001358417"/>
    </source>
</evidence>
<organism evidence="1 2">
    <name type="scientific">Exophiala bonariae</name>
    <dbReference type="NCBI Taxonomy" id="1690606"/>
    <lineage>
        <taxon>Eukaryota</taxon>
        <taxon>Fungi</taxon>
        <taxon>Dikarya</taxon>
        <taxon>Ascomycota</taxon>
        <taxon>Pezizomycotina</taxon>
        <taxon>Eurotiomycetes</taxon>
        <taxon>Chaetothyriomycetidae</taxon>
        <taxon>Chaetothyriales</taxon>
        <taxon>Herpotrichiellaceae</taxon>
        <taxon>Exophiala</taxon>
    </lineage>
</organism>
<dbReference type="GeneID" id="89979867"/>
<accession>A0AAV9NH68</accession>
<dbReference type="RefSeq" id="XP_064708834.1">
    <property type="nucleotide sequence ID" value="XM_064855245.1"/>
</dbReference>
<dbReference type="Proteomes" id="UP001358417">
    <property type="component" value="Unassembled WGS sequence"/>
</dbReference>
<dbReference type="GO" id="GO:0016233">
    <property type="term" value="P:telomere capping"/>
    <property type="evidence" value="ECO:0007669"/>
    <property type="project" value="InterPro"/>
</dbReference>
<dbReference type="Pfam" id="PF12658">
    <property type="entry name" value="Ten1"/>
    <property type="match status" value="1"/>
</dbReference>
<keyword evidence="2" id="KW-1185">Reference proteome</keyword>
<proteinExistence type="predicted"/>
<dbReference type="GO" id="GO:0043047">
    <property type="term" value="F:single-stranded telomeric DNA binding"/>
    <property type="evidence" value="ECO:0007669"/>
    <property type="project" value="InterPro"/>
</dbReference>
<dbReference type="Gene3D" id="2.40.50.140">
    <property type="entry name" value="Nucleic acid-binding proteins"/>
    <property type="match status" value="1"/>
</dbReference>
<dbReference type="InterPro" id="IPR012340">
    <property type="entry name" value="NA-bd_OB-fold"/>
</dbReference>
<name>A0AAV9NH68_9EURO</name>
<comment type="caution">
    <text evidence="1">The sequence shown here is derived from an EMBL/GenBank/DDBJ whole genome shotgun (WGS) entry which is preliminary data.</text>
</comment>
<gene>
    <name evidence="1" type="ORF">LTR84_011717</name>
</gene>
<protein>
    <recommendedName>
        <fullName evidence="3">CST complex subunit Ten1</fullName>
    </recommendedName>
</protein>
<reference evidence="1 2" key="1">
    <citation type="submission" date="2023-08" db="EMBL/GenBank/DDBJ databases">
        <title>Black Yeasts Isolated from many extreme environments.</title>
        <authorList>
            <person name="Coleine C."/>
            <person name="Stajich J.E."/>
            <person name="Selbmann L."/>
        </authorList>
    </citation>
    <scope>NUCLEOTIDE SEQUENCE [LARGE SCALE GENOMIC DNA]</scope>
    <source>
        <strain evidence="1 2">CCFEE 5792</strain>
    </source>
</reference>
<evidence type="ECO:0008006" key="3">
    <source>
        <dbReference type="Google" id="ProtNLM"/>
    </source>
</evidence>
<evidence type="ECO:0000313" key="1">
    <source>
        <dbReference type="EMBL" id="KAK5057716.1"/>
    </source>
</evidence>
<dbReference type="EMBL" id="JAVRRD010000006">
    <property type="protein sequence ID" value="KAK5057716.1"/>
    <property type="molecule type" value="Genomic_DNA"/>
</dbReference>